<dbReference type="InterPro" id="IPR017945">
    <property type="entry name" value="DHBP_synth_RibB-like_a/b_dom"/>
</dbReference>
<evidence type="ECO:0000313" key="13">
    <source>
        <dbReference type="EMBL" id="BBY52210.1"/>
    </source>
</evidence>
<feature type="domain" description="YrdC-like" evidence="12">
    <location>
        <begin position="13"/>
        <end position="198"/>
    </location>
</feature>
<dbReference type="Proteomes" id="UP000467428">
    <property type="component" value="Chromosome"/>
</dbReference>
<reference evidence="13 14" key="1">
    <citation type="journal article" date="2019" name="Emerg. Microbes Infect.">
        <title>Comprehensive subspecies identification of 175 nontuberculous mycobacteria species based on 7547 genomic profiles.</title>
        <authorList>
            <person name="Matsumoto Y."/>
            <person name="Kinjo T."/>
            <person name="Motooka D."/>
            <person name="Nabeya D."/>
            <person name="Jung N."/>
            <person name="Uechi K."/>
            <person name="Horii T."/>
            <person name="Iida T."/>
            <person name="Fujita J."/>
            <person name="Nakamura S."/>
        </authorList>
    </citation>
    <scope>NUCLEOTIDE SEQUENCE [LARGE SCALE GENOMIC DNA]</scope>
    <source>
        <strain evidence="13 14">JCM 18538</strain>
    </source>
</reference>
<dbReference type="AlphaFoldDB" id="A0A7I7S6X6"/>
<dbReference type="PROSITE" id="PS51163">
    <property type="entry name" value="YRDC"/>
    <property type="match status" value="1"/>
</dbReference>
<evidence type="ECO:0000256" key="10">
    <source>
        <dbReference type="ARBA" id="ARBA00029774"/>
    </source>
</evidence>
<evidence type="ECO:0000256" key="7">
    <source>
        <dbReference type="ARBA" id="ARBA00022695"/>
    </source>
</evidence>
<dbReference type="GO" id="GO:0000049">
    <property type="term" value="F:tRNA binding"/>
    <property type="evidence" value="ECO:0007669"/>
    <property type="project" value="TreeGrafter"/>
</dbReference>
<keyword evidence="9" id="KW-0067">ATP-binding</keyword>
<comment type="catalytic activity">
    <reaction evidence="11">
        <text>L-threonine + hydrogencarbonate + ATP = L-threonylcarbamoyladenylate + diphosphate + H2O</text>
        <dbReference type="Rhea" id="RHEA:36407"/>
        <dbReference type="ChEBI" id="CHEBI:15377"/>
        <dbReference type="ChEBI" id="CHEBI:17544"/>
        <dbReference type="ChEBI" id="CHEBI:30616"/>
        <dbReference type="ChEBI" id="CHEBI:33019"/>
        <dbReference type="ChEBI" id="CHEBI:57926"/>
        <dbReference type="ChEBI" id="CHEBI:73682"/>
        <dbReference type="EC" id="2.7.7.87"/>
    </reaction>
</comment>
<dbReference type="Pfam" id="PF01300">
    <property type="entry name" value="Sua5_yciO_yrdC"/>
    <property type="match status" value="1"/>
</dbReference>
<dbReference type="PANTHER" id="PTHR17490:SF16">
    <property type="entry name" value="THREONYLCARBAMOYL-AMP SYNTHASE"/>
    <property type="match status" value="1"/>
</dbReference>
<keyword evidence="14" id="KW-1185">Reference proteome</keyword>
<dbReference type="InterPro" id="IPR006070">
    <property type="entry name" value="Sua5-like_dom"/>
</dbReference>
<evidence type="ECO:0000313" key="14">
    <source>
        <dbReference type="Proteomes" id="UP000467428"/>
    </source>
</evidence>
<dbReference type="NCBIfam" id="TIGR00057">
    <property type="entry name" value="L-threonylcarbamoyladenylate synthase"/>
    <property type="match status" value="1"/>
</dbReference>
<evidence type="ECO:0000256" key="3">
    <source>
        <dbReference type="ARBA" id="ARBA00012584"/>
    </source>
</evidence>
<dbReference type="KEGG" id="marz:MARA_56780"/>
<dbReference type="EC" id="2.7.7.87" evidence="3"/>
<accession>A0A7I7S6X6</accession>
<geneLocation type="plasmid" evidence="14">
    <name>pjcm18538 dna</name>
</geneLocation>
<keyword evidence="8" id="KW-0547">Nucleotide-binding</keyword>
<dbReference type="GO" id="GO:0006450">
    <property type="term" value="P:regulation of translational fidelity"/>
    <property type="evidence" value="ECO:0007669"/>
    <property type="project" value="TreeGrafter"/>
</dbReference>
<comment type="similarity">
    <text evidence="2">Belongs to the SUA5 family.</text>
</comment>
<dbReference type="GO" id="GO:0005524">
    <property type="term" value="F:ATP binding"/>
    <property type="evidence" value="ECO:0007669"/>
    <property type="project" value="UniProtKB-KW"/>
</dbReference>
<organism evidence="13 14">
    <name type="scientific">Mycolicibacterium arabiense</name>
    <dbReference type="NCBI Taxonomy" id="1286181"/>
    <lineage>
        <taxon>Bacteria</taxon>
        <taxon>Bacillati</taxon>
        <taxon>Actinomycetota</taxon>
        <taxon>Actinomycetes</taxon>
        <taxon>Mycobacteriales</taxon>
        <taxon>Mycobacteriaceae</taxon>
        <taxon>Mycolicibacterium</taxon>
    </lineage>
</organism>
<dbReference type="InterPro" id="IPR050156">
    <property type="entry name" value="TC-AMP_synthase_SUA5"/>
</dbReference>
<keyword evidence="5" id="KW-0808">Transferase</keyword>
<protein>
    <recommendedName>
        <fullName evidence="10">L-threonylcarbamoyladenylate synthase</fullName>
        <ecNumber evidence="3">2.7.7.87</ecNumber>
    </recommendedName>
    <alternativeName>
        <fullName evidence="10">L-threonylcarbamoyladenylate synthase</fullName>
    </alternativeName>
</protein>
<dbReference type="EMBL" id="AP022593">
    <property type="protein sequence ID" value="BBY52210.1"/>
    <property type="molecule type" value="Genomic_DNA"/>
</dbReference>
<evidence type="ECO:0000256" key="2">
    <source>
        <dbReference type="ARBA" id="ARBA00007663"/>
    </source>
</evidence>
<evidence type="ECO:0000256" key="11">
    <source>
        <dbReference type="ARBA" id="ARBA00048366"/>
    </source>
</evidence>
<dbReference type="GO" id="GO:0003725">
    <property type="term" value="F:double-stranded RNA binding"/>
    <property type="evidence" value="ECO:0007669"/>
    <property type="project" value="InterPro"/>
</dbReference>
<keyword evidence="4" id="KW-0963">Cytoplasm</keyword>
<dbReference type="GO" id="GO:0061710">
    <property type="term" value="F:L-threonylcarbamoyladenylate synthase"/>
    <property type="evidence" value="ECO:0007669"/>
    <property type="project" value="UniProtKB-EC"/>
</dbReference>
<keyword evidence="7" id="KW-0548">Nucleotidyltransferase</keyword>
<evidence type="ECO:0000256" key="4">
    <source>
        <dbReference type="ARBA" id="ARBA00022490"/>
    </source>
</evidence>
<proteinExistence type="inferred from homology"/>
<evidence type="ECO:0000256" key="5">
    <source>
        <dbReference type="ARBA" id="ARBA00022679"/>
    </source>
</evidence>
<evidence type="ECO:0000256" key="1">
    <source>
        <dbReference type="ARBA" id="ARBA00004496"/>
    </source>
</evidence>
<sequence length="219" mass="22561">MTTFDCSDPDTRATGIASAVSALRGGRLVVLPTDTVYGIGADAFNGSAVSALLAAKGRGRDMPVPVLVGSWHTIDGLVYSVPGAARELIRAFWPGALSLVVRQAPSLHWDLGDADGTVMLRMPLHPVAIELLREVGPMAVSSANISGQPAAVTAAEAQEQLGDLVEVYLEAGTSARQAASTIVDLTGARPRILRQGPITADAIAGVLGIEAESLTDAPD</sequence>
<evidence type="ECO:0000256" key="8">
    <source>
        <dbReference type="ARBA" id="ARBA00022741"/>
    </source>
</evidence>
<keyword evidence="6" id="KW-0819">tRNA processing</keyword>
<dbReference type="RefSeq" id="WP_163924084.1">
    <property type="nucleotide sequence ID" value="NZ_AP022593.1"/>
</dbReference>
<dbReference type="GO" id="GO:0008033">
    <property type="term" value="P:tRNA processing"/>
    <property type="evidence" value="ECO:0007669"/>
    <property type="project" value="UniProtKB-KW"/>
</dbReference>
<dbReference type="GO" id="GO:0005737">
    <property type="term" value="C:cytoplasm"/>
    <property type="evidence" value="ECO:0007669"/>
    <property type="project" value="UniProtKB-SubCell"/>
</dbReference>
<evidence type="ECO:0000256" key="6">
    <source>
        <dbReference type="ARBA" id="ARBA00022694"/>
    </source>
</evidence>
<gene>
    <name evidence="13" type="ORF">MARA_56780</name>
</gene>
<evidence type="ECO:0000259" key="12">
    <source>
        <dbReference type="PROSITE" id="PS51163"/>
    </source>
</evidence>
<dbReference type="PANTHER" id="PTHR17490">
    <property type="entry name" value="SUA5"/>
    <property type="match status" value="1"/>
</dbReference>
<comment type="subcellular location">
    <subcellularLocation>
        <location evidence="1">Cytoplasm</location>
    </subcellularLocation>
</comment>
<name>A0A7I7S6X6_9MYCO</name>
<dbReference type="Gene3D" id="3.90.870.10">
    <property type="entry name" value="DHBP synthase"/>
    <property type="match status" value="1"/>
</dbReference>
<dbReference type="SUPFAM" id="SSF55821">
    <property type="entry name" value="YrdC/RibB"/>
    <property type="match status" value="1"/>
</dbReference>
<evidence type="ECO:0000256" key="9">
    <source>
        <dbReference type="ARBA" id="ARBA00022840"/>
    </source>
</evidence>